<evidence type="ECO:0000313" key="1">
    <source>
        <dbReference type="EMBL" id="MQL56588.1"/>
    </source>
</evidence>
<organism evidence="1 2">
    <name type="scientific">Acidianus ambivalens</name>
    <name type="common">Desulfurolobus ambivalens</name>
    <dbReference type="NCBI Taxonomy" id="2283"/>
    <lineage>
        <taxon>Archaea</taxon>
        <taxon>Thermoproteota</taxon>
        <taxon>Thermoprotei</taxon>
        <taxon>Sulfolobales</taxon>
        <taxon>Sulfolobaceae</taxon>
        <taxon>Acidianus</taxon>
    </lineage>
</organism>
<accession>A0A6G1T7J0</accession>
<dbReference type="RefSeq" id="WP_152943555.1">
    <property type="nucleotide sequence ID" value="NZ_WHYS01000006.1"/>
</dbReference>
<proteinExistence type="predicted"/>
<dbReference type="EMBL" id="WHYS01000006">
    <property type="protein sequence ID" value="MQL56588.1"/>
    <property type="molecule type" value="Genomic_DNA"/>
</dbReference>
<reference evidence="1 2" key="1">
    <citation type="submission" date="2019-10" db="EMBL/GenBank/DDBJ databases">
        <title>Comparative genomics of sulfur disproportionating microorganisms.</title>
        <authorList>
            <person name="Ward L.M."/>
            <person name="Bertran E."/>
            <person name="Johnston D."/>
        </authorList>
    </citation>
    <scope>NUCLEOTIDE SEQUENCE [LARGE SCALE GENOMIC DNA]</scope>
    <source>
        <strain evidence="1 2">DSM 3772</strain>
    </source>
</reference>
<comment type="caution">
    <text evidence="1">The sequence shown here is derived from an EMBL/GenBank/DDBJ whole genome shotgun (WGS) entry which is preliminary data.</text>
</comment>
<sequence>MSQQISTQKLLDMATEIAVSGKKEGGLTSSQINSFLEYAQQSRDINLLSLFIIRQSQRGHFVNTGKLLVKYITQLNDINKVIELLGYVKWLNESIEKTRIDFNTKTFQDLLKQLIQ</sequence>
<dbReference type="AlphaFoldDB" id="A0A6G1T7J0"/>
<evidence type="ECO:0000313" key="2">
    <source>
        <dbReference type="Proteomes" id="UP000474054"/>
    </source>
</evidence>
<name>A0A6G1T7J0_ACIAM</name>
<protein>
    <submittedName>
        <fullName evidence="1">Uncharacterized protein</fullName>
    </submittedName>
</protein>
<gene>
    <name evidence="1" type="ORF">GFB69_13035</name>
</gene>
<dbReference type="Proteomes" id="UP000474054">
    <property type="component" value="Unassembled WGS sequence"/>
</dbReference>